<dbReference type="GO" id="GO:0005576">
    <property type="term" value="C:extracellular region"/>
    <property type="evidence" value="ECO:0007669"/>
    <property type="project" value="UniProtKB-SubCell"/>
</dbReference>
<keyword evidence="4 7" id="KW-0732">Signal</keyword>
<dbReference type="Gene3D" id="2.40.128.20">
    <property type="match status" value="1"/>
</dbReference>
<proteinExistence type="inferred from homology"/>
<dbReference type="SUPFAM" id="SSF50814">
    <property type="entry name" value="Lipocalins"/>
    <property type="match status" value="1"/>
</dbReference>
<organism evidence="9">
    <name type="scientific">Triatoma infestans</name>
    <name type="common">Assassin bug</name>
    <dbReference type="NCBI Taxonomy" id="30076"/>
    <lineage>
        <taxon>Eukaryota</taxon>
        <taxon>Metazoa</taxon>
        <taxon>Ecdysozoa</taxon>
        <taxon>Arthropoda</taxon>
        <taxon>Hexapoda</taxon>
        <taxon>Insecta</taxon>
        <taxon>Pterygota</taxon>
        <taxon>Neoptera</taxon>
        <taxon>Paraneoptera</taxon>
        <taxon>Hemiptera</taxon>
        <taxon>Heteroptera</taxon>
        <taxon>Panheteroptera</taxon>
        <taxon>Cimicomorpha</taxon>
        <taxon>Reduviidae</taxon>
        <taxon>Triatominae</taxon>
        <taxon>Triatoma</taxon>
    </lineage>
</organism>
<accession>A0A170YLC5</accession>
<evidence type="ECO:0000256" key="2">
    <source>
        <dbReference type="ARBA" id="ARBA00022525"/>
    </source>
</evidence>
<feature type="chain" id="PRO_5015052201" evidence="7">
    <location>
        <begin position="17"/>
        <end position="194"/>
    </location>
</feature>
<dbReference type="GO" id="GO:0090729">
    <property type="term" value="F:toxin activity"/>
    <property type="evidence" value="ECO:0007669"/>
    <property type="project" value="UniProtKB-KW"/>
</dbReference>
<comment type="subcellular location">
    <subcellularLocation>
        <location evidence="1">Secreted</location>
    </subcellularLocation>
</comment>
<dbReference type="InterPro" id="IPR005657">
    <property type="entry name" value="Triabi/Procalin"/>
</dbReference>
<evidence type="ECO:0000256" key="7">
    <source>
        <dbReference type="SAM" id="SignalP"/>
    </source>
</evidence>
<reference evidence="9" key="2">
    <citation type="journal article" date="2017" name="J. Med. Entomol.">
        <title>Transcriptome Analysis of the Triatoma infestans (Hemiptera: Reduviidae) Integument.</title>
        <authorList>
            <person name="Calderon-Fernandez G.M."/>
            <person name="Moriconi D.E."/>
            <person name="Dulbecco A.B."/>
            <person name="Juarez M.P."/>
        </authorList>
    </citation>
    <scope>NUCLEOTIDE SEQUENCE</scope>
    <source>
        <strain evidence="9">Int1</strain>
        <tissue evidence="9">Integument</tissue>
    </source>
</reference>
<keyword evidence="2" id="KW-0964">Secreted</keyword>
<dbReference type="EMBL" id="GEMB01003928">
    <property type="protein sequence ID" value="JAR99328.1"/>
    <property type="molecule type" value="Transcribed_RNA"/>
</dbReference>
<protein>
    <submittedName>
        <fullName evidence="10">Polyubiquitin</fullName>
    </submittedName>
    <submittedName>
        <fullName evidence="9">Salivary lipocalin</fullName>
    </submittedName>
    <submittedName>
        <fullName evidence="8">Ubiquitin isoform x5</fullName>
    </submittedName>
</protein>
<dbReference type="GO" id="GO:0030682">
    <property type="term" value="P:symbiont-mediated perturbation of host defenses"/>
    <property type="evidence" value="ECO:0007669"/>
    <property type="project" value="InterPro"/>
</dbReference>
<keyword evidence="5" id="KW-1199">Hemostasis impairing toxin</keyword>
<evidence type="ECO:0000256" key="5">
    <source>
        <dbReference type="ARBA" id="ARBA00023240"/>
    </source>
</evidence>
<sequence>MIIALTFLGILTVAFAESPPREVCLNNLEGKQNFEPQKYFKGNWYLSNIQHASTPSVVCRTSKLELLEDGSVQKKSYGYTEVGGVTEFFQVNCTGTLNTEKAKVSFQCQHLENSEVKHFSMEGTVLETDYDNFSVYYVCPKEIKFAENYLVASRQKDVEPTDPRIAETLKKLGYSLDTFVARKNVVCKDHPDFN</sequence>
<name>A0A170YLC5_TRIIF</name>
<evidence type="ECO:0000256" key="4">
    <source>
        <dbReference type="ARBA" id="ARBA00022729"/>
    </source>
</evidence>
<evidence type="ECO:0000313" key="8">
    <source>
        <dbReference type="EMBL" id="JAR99328.1"/>
    </source>
</evidence>
<dbReference type="EMBL" id="GEMB01003188">
    <property type="protein sequence ID" value="JAS00024.1"/>
    <property type="molecule type" value="Transcribed_RNA"/>
</dbReference>
<reference evidence="9" key="1">
    <citation type="submission" date="2016-04" db="EMBL/GenBank/DDBJ databases">
        <authorList>
            <person name="Calderon-Fernandez G.M.Sr."/>
        </authorList>
    </citation>
    <scope>NUCLEOTIDE SEQUENCE</scope>
    <source>
        <strain evidence="9">Int1</strain>
        <tissue evidence="9">Integument</tissue>
    </source>
</reference>
<evidence type="ECO:0000256" key="3">
    <source>
        <dbReference type="ARBA" id="ARBA00022656"/>
    </source>
</evidence>
<evidence type="ECO:0000256" key="6">
    <source>
        <dbReference type="ARBA" id="ARBA00034121"/>
    </source>
</evidence>
<keyword evidence="3" id="KW-0800">Toxin</keyword>
<dbReference type="AlphaFoldDB" id="A0A170YLC5"/>
<evidence type="ECO:0000313" key="10">
    <source>
        <dbReference type="EMBL" id="JAS00554.1"/>
    </source>
</evidence>
<dbReference type="Pfam" id="PF03973">
    <property type="entry name" value="Triabin"/>
    <property type="match status" value="1"/>
</dbReference>
<dbReference type="EMBL" id="GEMB01002635">
    <property type="protein sequence ID" value="JAS00554.1"/>
    <property type="molecule type" value="Transcribed_RNA"/>
</dbReference>
<comment type="similarity">
    <text evidence="6">Belongs to the calycin superfamily. Triabin family.</text>
</comment>
<evidence type="ECO:0000256" key="1">
    <source>
        <dbReference type="ARBA" id="ARBA00004613"/>
    </source>
</evidence>
<dbReference type="CDD" id="cd19423">
    <property type="entry name" value="lipocalin_LTBP1-like"/>
    <property type="match status" value="1"/>
</dbReference>
<feature type="signal peptide" evidence="7">
    <location>
        <begin position="1"/>
        <end position="16"/>
    </location>
</feature>
<dbReference type="EMBL" id="GEMB01003190">
    <property type="protein sequence ID" value="JAS00022.1"/>
    <property type="molecule type" value="Transcribed_RNA"/>
</dbReference>
<dbReference type="InterPro" id="IPR012674">
    <property type="entry name" value="Calycin"/>
</dbReference>
<evidence type="ECO:0000313" key="9">
    <source>
        <dbReference type="EMBL" id="JAS00024.1"/>
    </source>
</evidence>